<evidence type="ECO:0000313" key="8">
    <source>
        <dbReference type="EMBL" id="MBM3317648.1"/>
    </source>
</evidence>
<dbReference type="GO" id="GO:0008483">
    <property type="term" value="F:transaminase activity"/>
    <property type="evidence" value="ECO:0007669"/>
    <property type="project" value="UniProtKB-KW"/>
</dbReference>
<dbReference type="InterPro" id="IPR004838">
    <property type="entry name" value="NHTrfase_class1_PyrdxlP-BS"/>
</dbReference>
<comment type="caution">
    <text evidence="8">The sequence shown here is derived from an EMBL/GenBank/DDBJ whole genome shotgun (WGS) entry which is preliminary data.</text>
</comment>
<evidence type="ECO:0000256" key="4">
    <source>
        <dbReference type="ARBA" id="ARBA00022679"/>
    </source>
</evidence>
<evidence type="ECO:0000313" key="9">
    <source>
        <dbReference type="Proteomes" id="UP000748308"/>
    </source>
</evidence>
<dbReference type="PANTHER" id="PTHR46383">
    <property type="entry name" value="ASPARTATE AMINOTRANSFERASE"/>
    <property type="match status" value="1"/>
</dbReference>
<dbReference type="CDD" id="cd00609">
    <property type="entry name" value="AAT_like"/>
    <property type="match status" value="1"/>
</dbReference>
<comment type="cofactor">
    <cofactor evidence="1 6">
        <name>pyridoxal 5'-phosphate</name>
        <dbReference type="ChEBI" id="CHEBI:597326"/>
    </cofactor>
</comment>
<keyword evidence="4 6" id="KW-0808">Transferase</keyword>
<gene>
    <name evidence="8" type="ORF">FJY75_07325</name>
</gene>
<evidence type="ECO:0000256" key="6">
    <source>
        <dbReference type="RuleBase" id="RU000481"/>
    </source>
</evidence>
<dbReference type="InterPro" id="IPR050596">
    <property type="entry name" value="AspAT/PAT-like"/>
</dbReference>
<feature type="domain" description="Aminotransferase class I/classII large" evidence="7">
    <location>
        <begin position="30"/>
        <end position="387"/>
    </location>
</feature>
<evidence type="ECO:0000256" key="1">
    <source>
        <dbReference type="ARBA" id="ARBA00001933"/>
    </source>
</evidence>
<proteinExistence type="inferred from homology"/>
<dbReference type="PRINTS" id="PR00753">
    <property type="entry name" value="ACCSYNTHASE"/>
</dbReference>
<dbReference type="Gene3D" id="3.90.1150.10">
    <property type="entry name" value="Aspartate Aminotransferase, domain 1"/>
    <property type="match status" value="1"/>
</dbReference>
<dbReference type="EMBL" id="VGIY01000158">
    <property type="protein sequence ID" value="MBM3317648.1"/>
    <property type="molecule type" value="Genomic_DNA"/>
</dbReference>
<accession>A0A937X841</accession>
<dbReference type="InterPro" id="IPR015422">
    <property type="entry name" value="PyrdxlP-dep_Trfase_small"/>
</dbReference>
<evidence type="ECO:0000256" key="2">
    <source>
        <dbReference type="ARBA" id="ARBA00007441"/>
    </source>
</evidence>
<keyword evidence="5" id="KW-0663">Pyridoxal phosphate</keyword>
<dbReference type="EC" id="2.6.1.-" evidence="6"/>
<evidence type="ECO:0000259" key="7">
    <source>
        <dbReference type="Pfam" id="PF00155"/>
    </source>
</evidence>
<organism evidence="8 9">
    <name type="scientific">Eiseniibacteriota bacterium</name>
    <dbReference type="NCBI Taxonomy" id="2212470"/>
    <lineage>
        <taxon>Bacteria</taxon>
        <taxon>Candidatus Eiseniibacteriota</taxon>
    </lineage>
</organism>
<protein>
    <recommendedName>
        <fullName evidence="6">Aminotransferase</fullName>
        <ecNumber evidence="6">2.6.1.-</ecNumber>
    </recommendedName>
</protein>
<dbReference type="FunFam" id="3.40.640.10:FF:000033">
    <property type="entry name" value="Aspartate aminotransferase"/>
    <property type="match status" value="1"/>
</dbReference>
<evidence type="ECO:0000256" key="5">
    <source>
        <dbReference type="ARBA" id="ARBA00022898"/>
    </source>
</evidence>
<evidence type="ECO:0000256" key="3">
    <source>
        <dbReference type="ARBA" id="ARBA00022576"/>
    </source>
</evidence>
<dbReference type="PROSITE" id="PS00105">
    <property type="entry name" value="AA_TRANSFER_CLASS_1"/>
    <property type="match status" value="1"/>
</dbReference>
<dbReference type="InterPro" id="IPR004839">
    <property type="entry name" value="Aminotransferase_I/II_large"/>
</dbReference>
<dbReference type="InterPro" id="IPR015421">
    <property type="entry name" value="PyrdxlP-dep_Trfase_major"/>
</dbReference>
<dbReference type="InterPro" id="IPR015424">
    <property type="entry name" value="PyrdxlP-dep_Trfase"/>
</dbReference>
<dbReference type="PANTHER" id="PTHR46383:SF1">
    <property type="entry name" value="ASPARTATE AMINOTRANSFERASE"/>
    <property type="match status" value="1"/>
</dbReference>
<keyword evidence="3 6" id="KW-0032">Aminotransferase</keyword>
<dbReference type="GO" id="GO:0006520">
    <property type="term" value="P:amino acid metabolic process"/>
    <property type="evidence" value="ECO:0007669"/>
    <property type="project" value="InterPro"/>
</dbReference>
<dbReference type="SUPFAM" id="SSF53383">
    <property type="entry name" value="PLP-dependent transferases"/>
    <property type="match status" value="1"/>
</dbReference>
<dbReference type="Proteomes" id="UP000748308">
    <property type="component" value="Unassembled WGS sequence"/>
</dbReference>
<dbReference type="Gene3D" id="3.40.640.10">
    <property type="entry name" value="Type I PLP-dependent aspartate aminotransferase-like (Major domain)"/>
    <property type="match status" value="1"/>
</dbReference>
<reference evidence="8" key="1">
    <citation type="submission" date="2019-03" db="EMBL/GenBank/DDBJ databases">
        <title>Lake Tanganyika Metagenome-Assembled Genomes (MAGs).</title>
        <authorList>
            <person name="Tran P."/>
        </authorList>
    </citation>
    <scope>NUCLEOTIDE SEQUENCE</scope>
    <source>
        <strain evidence="8">M_DeepCast_400m_m2_100</strain>
    </source>
</reference>
<dbReference type="AlphaFoldDB" id="A0A937X841"/>
<name>A0A937X841_UNCEI</name>
<dbReference type="Pfam" id="PF00155">
    <property type="entry name" value="Aminotran_1_2"/>
    <property type="match status" value="1"/>
</dbReference>
<sequence>MLAERMKSVKPSPTLVVSARAAELARQGVDVVNFSVGEPDFPTPQAIKQAGIRAIEQDFTRYTASSGIPDLRRAICDKLRRDNGLDYSPDEVIVSSGAKQCLFNLALAMFAPGDEVILPAPCWVSYEPQVALPGAAPVLIEARRENGFRVTPEQLRGALSPRTKALILNSPSNPTGAAYTREQLAGLAAVLEPTRVFVVADEIYEKIVYDGFVFTSFAALGPQWKDRCLVVNGVSKSYAMTGWRIGYAAGPRAVIGAMGKIQDHSTSNANSIAQLAALEAIRGPQEEVEAMRRAFQERRDLMLDWMGRIPGVACPRPQGAFYLFADWRAYLGRRAGGAAVASCIDLANYLLDEARVAVVPGAGFCAPGHLRFSYATSPERIAEGMRRVLEAAERLD</sequence>
<comment type="similarity">
    <text evidence="2 6">Belongs to the class-I pyridoxal-phosphate-dependent aminotransferase family.</text>
</comment>
<dbReference type="GO" id="GO:0030170">
    <property type="term" value="F:pyridoxal phosphate binding"/>
    <property type="evidence" value="ECO:0007669"/>
    <property type="project" value="InterPro"/>
</dbReference>